<dbReference type="Proteomes" id="UP000830375">
    <property type="component" value="Unassembled WGS sequence"/>
</dbReference>
<feature type="repeat" description="TNFR-Cys" evidence="1">
    <location>
        <begin position="40"/>
        <end position="80"/>
    </location>
</feature>
<keyword evidence="3" id="KW-0472">Membrane</keyword>
<comment type="caution">
    <text evidence="6">The sequence shown here is derived from an EMBL/GenBank/DDBJ whole genome shotgun (WGS) entry which is preliminary data.</text>
</comment>
<keyword evidence="3" id="KW-0812">Transmembrane</keyword>
<dbReference type="SUPFAM" id="SSF57586">
    <property type="entry name" value="TNF receptor-like"/>
    <property type="match status" value="1"/>
</dbReference>
<feature type="compositionally biased region" description="Low complexity" evidence="2">
    <location>
        <begin position="164"/>
        <end position="176"/>
    </location>
</feature>
<name>A0ABQ8MLQ9_LABRO</name>
<dbReference type="InterPro" id="IPR001368">
    <property type="entry name" value="TNFR/NGFR_Cys_rich_reg"/>
</dbReference>
<feature type="signal peptide" evidence="4">
    <location>
        <begin position="1"/>
        <end position="23"/>
    </location>
</feature>
<gene>
    <name evidence="6" type="ORF">H4Q32_012369</name>
</gene>
<dbReference type="PANTHER" id="PTHR47139:SF3">
    <property type="entry name" value="SI:CH73-361P23.3"/>
    <property type="match status" value="1"/>
</dbReference>
<dbReference type="PROSITE" id="PS51257">
    <property type="entry name" value="PROKAR_LIPOPROTEIN"/>
    <property type="match status" value="1"/>
</dbReference>
<feature type="transmembrane region" description="Helical" evidence="3">
    <location>
        <begin position="199"/>
        <end position="219"/>
    </location>
</feature>
<feature type="chain" id="PRO_5045160505" evidence="4">
    <location>
        <begin position="24"/>
        <end position="327"/>
    </location>
</feature>
<evidence type="ECO:0000313" key="6">
    <source>
        <dbReference type="EMBL" id="KAI2663768.1"/>
    </source>
</evidence>
<feature type="disulfide bond" evidence="1">
    <location>
        <begin position="41"/>
        <end position="56"/>
    </location>
</feature>
<keyword evidence="7" id="KW-1185">Reference proteome</keyword>
<sequence>MVCYRKVLLDLLCLLLVHQNAGASCPAGQRLNYNTRSCEPCLREQYKSTSSTDYYCSNCSKCKRGSKEIKSCTPTSNTECKCNPGFTPVDQLNEICICKQGFGIKEGKECKKCDEGFFTDQEDSDCKKWKDSTSDAVCKNASKEVTDRVVWSTTLSWTTTISTPSQTTTVSSTATSRTKDSSPNNSGKDNSNSLCNLPLLLPGLIMVCAGILLLAGLLYHKCKFTHCIQNHKKVDFRKVYAESLLKNLGKSACLCLSNTWRQCFFLWNIFRQRPLPLSLETQNTPRLWGGDSFRLNFFEISIHAQLTFQALKLNVVMHLPLVKPHDC</sequence>
<evidence type="ECO:0000256" key="2">
    <source>
        <dbReference type="SAM" id="MobiDB-lite"/>
    </source>
</evidence>
<feature type="domain" description="TNFR-Cys" evidence="5">
    <location>
        <begin position="40"/>
        <end position="80"/>
    </location>
</feature>
<organism evidence="6 7">
    <name type="scientific">Labeo rohita</name>
    <name type="common">Indian major carp</name>
    <name type="synonym">Cyprinus rohita</name>
    <dbReference type="NCBI Taxonomy" id="84645"/>
    <lineage>
        <taxon>Eukaryota</taxon>
        <taxon>Metazoa</taxon>
        <taxon>Chordata</taxon>
        <taxon>Craniata</taxon>
        <taxon>Vertebrata</taxon>
        <taxon>Euteleostomi</taxon>
        <taxon>Actinopterygii</taxon>
        <taxon>Neopterygii</taxon>
        <taxon>Teleostei</taxon>
        <taxon>Ostariophysi</taxon>
        <taxon>Cypriniformes</taxon>
        <taxon>Cyprinidae</taxon>
        <taxon>Labeoninae</taxon>
        <taxon>Labeonini</taxon>
        <taxon>Labeo</taxon>
    </lineage>
</organism>
<dbReference type="EMBL" id="JACTAM010000006">
    <property type="protein sequence ID" value="KAI2663768.1"/>
    <property type="molecule type" value="Genomic_DNA"/>
</dbReference>
<evidence type="ECO:0000259" key="5">
    <source>
        <dbReference type="PROSITE" id="PS50050"/>
    </source>
</evidence>
<evidence type="ECO:0000256" key="1">
    <source>
        <dbReference type="PROSITE-ProRule" id="PRU00206"/>
    </source>
</evidence>
<feature type="disulfide bond" evidence="1">
    <location>
        <begin position="62"/>
        <end position="80"/>
    </location>
</feature>
<dbReference type="PANTHER" id="PTHR47139">
    <property type="entry name" value="TUMOR NECROSIS FACTOR RECEPTOR SUPERFAMILY MEMBER 9"/>
    <property type="match status" value="1"/>
</dbReference>
<feature type="region of interest" description="Disordered" evidence="2">
    <location>
        <begin position="164"/>
        <end position="189"/>
    </location>
</feature>
<evidence type="ECO:0000313" key="7">
    <source>
        <dbReference type="Proteomes" id="UP000830375"/>
    </source>
</evidence>
<dbReference type="Gene3D" id="2.10.50.10">
    <property type="entry name" value="Tumor Necrosis Factor Receptor, subunit A, domain 2"/>
    <property type="match status" value="1"/>
</dbReference>
<keyword evidence="4" id="KW-0732">Signal</keyword>
<feature type="disulfide bond" evidence="1">
    <location>
        <begin position="59"/>
        <end position="72"/>
    </location>
</feature>
<keyword evidence="1" id="KW-1015">Disulfide bond</keyword>
<evidence type="ECO:0000256" key="4">
    <source>
        <dbReference type="SAM" id="SignalP"/>
    </source>
</evidence>
<proteinExistence type="predicted"/>
<accession>A0ABQ8MLQ9</accession>
<protein>
    <submittedName>
        <fullName evidence="6">Tumor necrosis factor receptor superfamily member 9</fullName>
    </submittedName>
</protein>
<dbReference type="PROSITE" id="PS50050">
    <property type="entry name" value="TNFR_NGFR_2"/>
    <property type="match status" value="1"/>
</dbReference>
<reference evidence="6 7" key="1">
    <citation type="submission" date="2022-01" db="EMBL/GenBank/DDBJ databases">
        <title>A high-quality chromosome-level genome assembly of rohu carp, Labeo rohita.</title>
        <authorList>
            <person name="Arick M.A. II"/>
            <person name="Hsu C.-Y."/>
            <person name="Magbanua Z."/>
            <person name="Pechanova O."/>
            <person name="Grover C."/>
            <person name="Miller E."/>
            <person name="Thrash A."/>
            <person name="Ezzel L."/>
            <person name="Alam S."/>
            <person name="Benzie J."/>
            <person name="Hamilton M."/>
            <person name="Karsi A."/>
            <person name="Lawrence M.L."/>
            <person name="Peterson D.G."/>
        </authorList>
    </citation>
    <scope>NUCLEOTIDE SEQUENCE [LARGE SCALE GENOMIC DNA]</scope>
    <source>
        <strain evidence="7">BAU-BD-2019</strain>
        <tissue evidence="6">Blood</tissue>
    </source>
</reference>
<evidence type="ECO:0000256" key="3">
    <source>
        <dbReference type="SAM" id="Phobius"/>
    </source>
</evidence>
<keyword evidence="6" id="KW-0675">Receptor</keyword>
<keyword evidence="3" id="KW-1133">Transmembrane helix</keyword>